<gene>
    <name evidence="1" type="ORF">US28_C0002G0010</name>
</gene>
<dbReference type="Proteomes" id="UP000034448">
    <property type="component" value="Unassembled WGS sequence"/>
</dbReference>
<name>A0A0G0FAV1_9BACT</name>
<accession>A0A0G0FAV1</accession>
<evidence type="ECO:0000313" key="1">
    <source>
        <dbReference type="EMBL" id="KKQ16343.1"/>
    </source>
</evidence>
<reference evidence="1 2" key="1">
    <citation type="journal article" date="2015" name="Nature">
        <title>rRNA introns, odd ribosomes, and small enigmatic genomes across a large radiation of phyla.</title>
        <authorList>
            <person name="Brown C.T."/>
            <person name="Hug L.A."/>
            <person name="Thomas B.C."/>
            <person name="Sharon I."/>
            <person name="Castelle C.J."/>
            <person name="Singh A."/>
            <person name="Wilkins M.J."/>
            <person name="Williams K.H."/>
            <person name="Banfield J.F."/>
        </authorList>
    </citation>
    <scope>NUCLEOTIDE SEQUENCE [LARGE SCALE GENOMIC DNA]</scope>
</reference>
<protein>
    <submittedName>
        <fullName evidence="1">Uncharacterized protein</fullName>
    </submittedName>
</protein>
<sequence length="86" mass="9661">MTIEFIGSEKNIIGGYIFNVTCHDCLRTDNLEEEKMETPPRYLGAGLELRGANGVAIVHEKEYQGEHKIRITAVPRGGIKEFRVSL</sequence>
<dbReference type="AlphaFoldDB" id="A0A0G0FAV1"/>
<evidence type="ECO:0000313" key="2">
    <source>
        <dbReference type="Proteomes" id="UP000034448"/>
    </source>
</evidence>
<organism evidence="1 2">
    <name type="scientific">Candidatus Daviesbacteria bacterium GW2011_GWA1_36_8</name>
    <dbReference type="NCBI Taxonomy" id="1618417"/>
    <lineage>
        <taxon>Bacteria</taxon>
        <taxon>Candidatus Daviesiibacteriota</taxon>
    </lineage>
</organism>
<proteinExistence type="predicted"/>
<dbReference type="EMBL" id="LBSJ01000002">
    <property type="protein sequence ID" value="KKQ16343.1"/>
    <property type="molecule type" value="Genomic_DNA"/>
</dbReference>
<comment type="caution">
    <text evidence="1">The sequence shown here is derived from an EMBL/GenBank/DDBJ whole genome shotgun (WGS) entry which is preliminary data.</text>
</comment>